<feature type="transmembrane region" description="Helical" evidence="1">
    <location>
        <begin position="510"/>
        <end position="538"/>
    </location>
</feature>
<dbReference type="InterPro" id="IPR050834">
    <property type="entry name" value="Glycosyltransf_2"/>
</dbReference>
<evidence type="ECO:0000256" key="1">
    <source>
        <dbReference type="SAM" id="Phobius"/>
    </source>
</evidence>
<dbReference type="Gene3D" id="3.90.550.10">
    <property type="entry name" value="Spore Coat Polysaccharide Biosynthesis Protein SpsA, Chain A"/>
    <property type="match status" value="1"/>
</dbReference>
<dbReference type="Pfam" id="PF13641">
    <property type="entry name" value="Glyco_tranf_2_3"/>
    <property type="match status" value="1"/>
</dbReference>
<feature type="transmembrane region" description="Helical" evidence="1">
    <location>
        <begin position="485"/>
        <end position="504"/>
    </location>
</feature>
<dbReference type="GO" id="GO:0016740">
    <property type="term" value="F:transferase activity"/>
    <property type="evidence" value="ECO:0007669"/>
    <property type="project" value="UniProtKB-KW"/>
</dbReference>
<feature type="transmembrane region" description="Helical" evidence="1">
    <location>
        <begin position="622"/>
        <end position="641"/>
    </location>
</feature>
<keyword evidence="2" id="KW-0808">Transferase</keyword>
<dbReference type="Proteomes" id="UP000275456">
    <property type="component" value="Unassembled WGS sequence"/>
</dbReference>
<dbReference type="PANTHER" id="PTHR43685:SF3">
    <property type="entry name" value="SLR2126 PROTEIN"/>
    <property type="match status" value="1"/>
</dbReference>
<dbReference type="InterPro" id="IPR029044">
    <property type="entry name" value="Nucleotide-diphossugar_trans"/>
</dbReference>
<keyword evidence="3" id="KW-1185">Reference proteome</keyword>
<evidence type="ECO:0000313" key="2">
    <source>
        <dbReference type="EMBL" id="ROR64891.1"/>
    </source>
</evidence>
<dbReference type="OrthoDB" id="3734530at2"/>
<sequence length="924" mass="95743">MHPRVFAVLAASNGAAYLPATLAAIGAQTTPPERLVAVDGASRDGSRALLEGSQASSVVITQRLPYGALIGKGVATLPKAEDGDWLWLLAHDAAPHPRSLESLLAHAEAHPSVAVVGSKVMRADEPDRFAEFGQSMTPFGRSLLLHEGELDQGQHDDDSDRLGVAETGVLVRRDAFAALGGFDPALRSIDAGLDLGVRARLAGHRVAVEPRARVRRAGGPEHFAARAVSDAGRVAIARRAQLHRRLAYANPLALVVHWLLLLPLAVVRSIAHLLAKRPAAVLAEWQATLATLVAVPSTASARRRIARARATGWASLRPLRASWRTVRSHRRAVGDPERMHRSVDERVGFVEGAGLWVAVAALVVGVVLSPQLLGAAAATGGALLPLSDSLGDLWANALAGPRDALGEVQGPADPFVILLALLGSLTFWQPSTAIVLLLFLAPAIAAVTAFFAVRRMTDSRWVPAVSAAVWSLSPTLLASIVDGRLGAVLAHLALPLAAAGMLLAHRSWRAAGFAAIPLAIVVAAAPVLLPAMLLLALIGIGVGWRSPLRPLAAVLPALALIGPVVVARWTAGTPLAALADPGVPRASAPPTAIEAALLSPDGTLATLEGVVAAMAPGVDARWVALALLAPLALAALAGVVLRPTRAWPWVLLLLAGYATAVGASRLALTSVDGDPVTVWAGSGASLALAALIALAVTAADVEDRRAALPGGFVAVVAVVAAVPVIASTFLAPAIVTPAPDRRMPAFVEAATADDPRVGTLVLHPLAEGDLGVDLERGRGTTLDDIATAELVREAPGDLDARLAQAAVDLASGGDVDVDALLDAQGVRFVLLEQEREGAAGLHDRAQRSLDARGDLQTIGQTEAGLLWQRLEAVPTPAIERPAWAGWLLLGQLVALAAAVVAALPSLRRGARVRTKRLEGAGEWR</sequence>
<dbReference type="PANTHER" id="PTHR43685">
    <property type="entry name" value="GLYCOSYLTRANSFERASE"/>
    <property type="match status" value="1"/>
</dbReference>
<dbReference type="EMBL" id="RKHJ01000001">
    <property type="protein sequence ID" value="ROR64891.1"/>
    <property type="molecule type" value="Genomic_DNA"/>
</dbReference>
<gene>
    <name evidence="2" type="ORF">EDD26_0243</name>
</gene>
<comment type="caution">
    <text evidence="2">The sequence shown here is derived from an EMBL/GenBank/DDBJ whole genome shotgun (WGS) entry which is preliminary data.</text>
</comment>
<feature type="transmembrane region" description="Helical" evidence="1">
    <location>
        <begin position="711"/>
        <end position="735"/>
    </location>
</feature>
<dbReference type="AlphaFoldDB" id="A0A3N2APB1"/>
<keyword evidence="1" id="KW-1133">Transmembrane helix</keyword>
<reference evidence="2 3" key="1">
    <citation type="submission" date="2018-11" db="EMBL/GenBank/DDBJ databases">
        <title>Sequencing the genomes of 1000 actinobacteria strains.</title>
        <authorList>
            <person name="Klenk H.-P."/>
        </authorList>
    </citation>
    <scope>NUCLEOTIDE SEQUENCE [LARGE SCALE GENOMIC DNA]</scope>
    <source>
        <strain evidence="2 3">DSM 9580</strain>
    </source>
</reference>
<keyword evidence="1" id="KW-0812">Transmembrane</keyword>
<feature type="transmembrane region" description="Helical" evidence="1">
    <location>
        <begin position="347"/>
        <end position="368"/>
    </location>
</feature>
<feature type="transmembrane region" description="Helical" evidence="1">
    <location>
        <begin position="648"/>
        <end position="667"/>
    </location>
</feature>
<dbReference type="RefSeq" id="WP_123696045.1">
    <property type="nucleotide sequence ID" value="NZ_RKHJ01000001.1"/>
</dbReference>
<organism evidence="2 3">
    <name type="scientific">Agrococcus jenensis</name>
    <dbReference type="NCBI Taxonomy" id="46353"/>
    <lineage>
        <taxon>Bacteria</taxon>
        <taxon>Bacillati</taxon>
        <taxon>Actinomycetota</taxon>
        <taxon>Actinomycetes</taxon>
        <taxon>Micrococcales</taxon>
        <taxon>Microbacteriaceae</taxon>
        <taxon>Agrococcus</taxon>
    </lineage>
</organism>
<accession>A0A3N2APB1</accession>
<name>A0A3N2APB1_9MICO</name>
<feature type="transmembrane region" description="Helical" evidence="1">
    <location>
        <begin position="550"/>
        <end position="571"/>
    </location>
</feature>
<protein>
    <submittedName>
        <fullName evidence="2">GT2 family glycosyltransferase</fullName>
    </submittedName>
</protein>
<feature type="transmembrane region" description="Helical" evidence="1">
    <location>
        <begin position="433"/>
        <end position="453"/>
    </location>
</feature>
<proteinExistence type="predicted"/>
<dbReference type="SUPFAM" id="SSF53448">
    <property type="entry name" value="Nucleotide-diphospho-sugar transferases"/>
    <property type="match status" value="1"/>
</dbReference>
<feature type="transmembrane region" description="Helical" evidence="1">
    <location>
        <begin position="248"/>
        <end position="267"/>
    </location>
</feature>
<evidence type="ECO:0000313" key="3">
    <source>
        <dbReference type="Proteomes" id="UP000275456"/>
    </source>
</evidence>
<keyword evidence="1" id="KW-0472">Membrane</keyword>
<feature type="transmembrane region" description="Helical" evidence="1">
    <location>
        <begin position="679"/>
        <end position="699"/>
    </location>
</feature>
<feature type="transmembrane region" description="Helical" evidence="1">
    <location>
        <begin position="883"/>
        <end position="906"/>
    </location>
</feature>